<dbReference type="PROSITE" id="PS00061">
    <property type="entry name" value="ADH_SHORT"/>
    <property type="match status" value="1"/>
</dbReference>
<name>A0A3S0H4Q0_9BACT</name>
<evidence type="ECO:0000256" key="2">
    <source>
        <dbReference type="ARBA" id="ARBA00023002"/>
    </source>
</evidence>
<keyword evidence="6" id="KW-1185">Reference proteome</keyword>
<evidence type="ECO:0000256" key="1">
    <source>
        <dbReference type="ARBA" id="ARBA00006484"/>
    </source>
</evidence>
<dbReference type="InterPro" id="IPR051911">
    <property type="entry name" value="SDR_oxidoreductase"/>
</dbReference>
<dbReference type="OrthoDB" id="9786056at2"/>
<organism evidence="5 6">
    <name type="scientific">Hymenobacter gummosus</name>
    <dbReference type="NCBI Taxonomy" id="1776032"/>
    <lineage>
        <taxon>Bacteria</taxon>
        <taxon>Pseudomonadati</taxon>
        <taxon>Bacteroidota</taxon>
        <taxon>Cytophagia</taxon>
        <taxon>Cytophagales</taxon>
        <taxon>Hymenobacteraceae</taxon>
        <taxon>Hymenobacter</taxon>
    </lineage>
</organism>
<dbReference type="InterPro" id="IPR002347">
    <property type="entry name" value="SDR_fam"/>
</dbReference>
<dbReference type="PANTHER" id="PTHR43976:SF16">
    <property type="entry name" value="SHORT-CHAIN DEHYDROGENASE_REDUCTASE FAMILY PROTEIN"/>
    <property type="match status" value="1"/>
</dbReference>
<evidence type="ECO:0000256" key="4">
    <source>
        <dbReference type="SAM" id="Coils"/>
    </source>
</evidence>
<sequence length="280" mass="29187">MSTTPIWFVTGASQGLGLALVQHLLSLGYRVAATSRRLGSLEQTLGPASADFLPLQVDLAADHDVRRAVDAAVAHFGGLDVVVNNAGYGIGGSVEELTDAETRAAFDVNVFGTINVIRHALPHLRAAGAGHIINVSSIAARAGATGWAIYGATKAAVSVLTEVLAQDVAAFGIRATVVEPGGFRTNFLSADSLALPQQPLDAYADVRASHARYLQLHGQQGGDPAKAAAAIVQLAQEPNPPVHLLLGQDALNRAQTKLDALQQELNAWRGLSESTGFDAH</sequence>
<dbReference type="Gene3D" id="3.40.50.720">
    <property type="entry name" value="NAD(P)-binding Rossmann-like Domain"/>
    <property type="match status" value="1"/>
</dbReference>
<dbReference type="Pfam" id="PF00106">
    <property type="entry name" value="adh_short"/>
    <property type="match status" value="1"/>
</dbReference>
<accession>A0A3S0H4Q0</accession>
<evidence type="ECO:0000313" key="6">
    <source>
        <dbReference type="Proteomes" id="UP000282184"/>
    </source>
</evidence>
<dbReference type="PRINTS" id="PR00080">
    <property type="entry name" value="SDRFAMILY"/>
</dbReference>
<dbReference type="InterPro" id="IPR036291">
    <property type="entry name" value="NAD(P)-bd_dom_sf"/>
</dbReference>
<feature type="coiled-coil region" evidence="4">
    <location>
        <begin position="244"/>
        <end position="271"/>
    </location>
</feature>
<keyword evidence="4" id="KW-0175">Coiled coil</keyword>
<dbReference type="Proteomes" id="UP000282184">
    <property type="component" value="Unassembled WGS sequence"/>
</dbReference>
<keyword evidence="2" id="KW-0560">Oxidoreductase</keyword>
<comment type="caution">
    <text evidence="5">The sequence shown here is derived from an EMBL/GenBank/DDBJ whole genome shotgun (WGS) entry which is preliminary data.</text>
</comment>
<dbReference type="InterPro" id="IPR020904">
    <property type="entry name" value="Sc_DH/Rdtase_CS"/>
</dbReference>
<gene>
    <name evidence="5" type="ORF">EJV47_17900</name>
</gene>
<evidence type="ECO:0000313" key="5">
    <source>
        <dbReference type="EMBL" id="RTQ47795.1"/>
    </source>
</evidence>
<protein>
    <submittedName>
        <fullName evidence="5">SDR family NAD(P)-dependent oxidoreductase</fullName>
    </submittedName>
</protein>
<comment type="similarity">
    <text evidence="1 3">Belongs to the short-chain dehydrogenases/reductases (SDR) family.</text>
</comment>
<reference evidence="5 6" key="1">
    <citation type="submission" date="2018-12" db="EMBL/GenBank/DDBJ databases">
        <title>Hymenobacter gummosus sp. nov., isolated from a spring.</title>
        <authorList>
            <person name="Nie L."/>
        </authorList>
    </citation>
    <scope>NUCLEOTIDE SEQUENCE [LARGE SCALE GENOMIC DNA]</scope>
    <source>
        <strain evidence="5 6">KCTC 52166</strain>
    </source>
</reference>
<dbReference type="PRINTS" id="PR00081">
    <property type="entry name" value="GDHRDH"/>
</dbReference>
<proteinExistence type="inferred from homology"/>
<dbReference type="AlphaFoldDB" id="A0A3S0H4Q0"/>
<dbReference type="EMBL" id="RXOF01000011">
    <property type="protein sequence ID" value="RTQ47795.1"/>
    <property type="molecule type" value="Genomic_DNA"/>
</dbReference>
<dbReference type="PANTHER" id="PTHR43976">
    <property type="entry name" value="SHORT CHAIN DEHYDROGENASE"/>
    <property type="match status" value="1"/>
</dbReference>
<dbReference type="RefSeq" id="WP_126694553.1">
    <property type="nucleotide sequence ID" value="NZ_RXOF01000011.1"/>
</dbReference>
<dbReference type="CDD" id="cd05374">
    <property type="entry name" value="17beta-HSD-like_SDR_c"/>
    <property type="match status" value="1"/>
</dbReference>
<dbReference type="SUPFAM" id="SSF51735">
    <property type="entry name" value="NAD(P)-binding Rossmann-fold domains"/>
    <property type="match status" value="1"/>
</dbReference>
<dbReference type="GO" id="GO:0016491">
    <property type="term" value="F:oxidoreductase activity"/>
    <property type="evidence" value="ECO:0007669"/>
    <property type="project" value="UniProtKB-KW"/>
</dbReference>
<evidence type="ECO:0000256" key="3">
    <source>
        <dbReference type="RuleBase" id="RU000363"/>
    </source>
</evidence>